<evidence type="ECO:0000313" key="2">
    <source>
        <dbReference type="Proteomes" id="UP000659904"/>
    </source>
</evidence>
<organism evidence="1 2">
    <name type="scientific">Catellatospora citrea</name>
    <dbReference type="NCBI Taxonomy" id="53366"/>
    <lineage>
        <taxon>Bacteria</taxon>
        <taxon>Bacillati</taxon>
        <taxon>Actinomycetota</taxon>
        <taxon>Actinomycetes</taxon>
        <taxon>Micromonosporales</taxon>
        <taxon>Micromonosporaceae</taxon>
        <taxon>Catellatospora</taxon>
    </lineage>
</organism>
<dbReference type="EMBL" id="BONH01000066">
    <property type="protein sequence ID" value="GIG03002.1"/>
    <property type="molecule type" value="Genomic_DNA"/>
</dbReference>
<sequence>MIRRRAVAHRAGTHFPFSVQGAALPRIGSRSIIVAIVVLLASVLTPAQAALADHDGWGIDPDNRTQYVKKIDFSSSHADAAVDHGKAQLERSVITTGWGDNDIEVFEHPYGNTGWTGLTDCTDWNVLLTSCNVIRIRFNHSAMVNANYTHWRSLGCHEFGHSGDLGHRDPDEDTDNNSCMRENIWPENFDSHDLTAIDIATA</sequence>
<accession>A0A8J3P443</accession>
<proteinExistence type="predicted"/>
<gene>
    <name evidence="1" type="ORF">Cci01nite_80950</name>
</gene>
<keyword evidence="2" id="KW-1185">Reference proteome</keyword>
<protein>
    <submittedName>
        <fullName evidence="1">Uncharacterized protein</fullName>
    </submittedName>
</protein>
<name>A0A8J3P443_9ACTN</name>
<reference evidence="1 2" key="1">
    <citation type="submission" date="2021-01" db="EMBL/GenBank/DDBJ databases">
        <title>Whole genome shotgun sequence of Catellatospora citrea NBRC 14495.</title>
        <authorList>
            <person name="Komaki H."/>
            <person name="Tamura T."/>
        </authorList>
    </citation>
    <scope>NUCLEOTIDE SEQUENCE [LARGE SCALE GENOMIC DNA]</scope>
    <source>
        <strain evidence="1 2">NBRC 14495</strain>
    </source>
</reference>
<comment type="caution">
    <text evidence="1">The sequence shown here is derived from an EMBL/GenBank/DDBJ whole genome shotgun (WGS) entry which is preliminary data.</text>
</comment>
<dbReference type="AlphaFoldDB" id="A0A8J3P443"/>
<evidence type="ECO:0000313" key="1">
    <source>
        <dbReference type="EMBL" id="GIG03002.1"/>
    </source>
</evidence>
<dbReference type="Proteomes" id="UP000659904">
    <property type="component" value="Unassembled WGS sequence"/>
</dbReference>